<protein>
    <recommendedName>
        <fullName evidence="4">DUF1496 domain-containing protein</fullName>
    </recommendedName>
</protein>
<dbReference type="InterPro" id="IPR009971">
    <property type="entry name" value="DUF1496"/>
</dbReference>
<feature type="chain" id="PRO_5047281659" description="DUF1496 domain-containing protein" evidence="1">
    <location>
        <begin position="19"/>
        <end position="87"/>
    </location>
</feature>
<comment type="caution">
    <text evidence="2">The sequence shown here is derived from an EMBL/GenBank/DDBJ whole genome shotgun (WGS) entry which is preliminary data.</text>
</comment>
<reference evidence="3" key="1">
    <citation type="journal article" date="2019" name="Int. J. Syst. Evol. Microbiol.">
        <title>The Global Catalogue of Microorganisms (GCM) 10K type strain sequencing project: providing services to taxonomists for standard genome sequencing and annotation.</title>
        <authorList>
            <consortium name="The Broad Institute Genomics Platform"/>
            <consortium name="The Broad Institute Genome Sequencing Center for Infectious Disease"/>
            <person name="Wu L."/>
            <person name="Ma J."/>
        </authorList>
    </citation>
    <scope>NUCLEOTIDE SEQUENCE [LARGE SCALE GENOMIC DNA]</scope>
    <source>
        <strain evidence="3">JCM 17329</strain>
    </source>
</reference>
<evidence type="ECO:0000256" key="1">
    <source>
        <dbReference type="SAM" id="SignalP"/>
    </source>
</evidence>
<evidence type="ECO:0000313" key="3">
    <source>
        <dbReference type="Proteomes" id="UP001501479"/>
    </source>
</evidence>
<accession>A0ABP7DM46</accession>
<dbReference type="RefSeq" id="WP_344963300.1">
    <property type="nucleotide sequence ID" value="NZ_BAABDS010000014.1"/>
</dbReference>
<dbReference type="Proteomes" id="UP001501479">
    <property type="component" value="Unassembled WGS sequence"/>
</dbReference>
<sequence>MMKIPGWALLVLSTSLSANTISTRPPVELNIASNLEPVCFYADQRYSRGSVIEMGKQLFVCEREQSFEQNGRLSWHPFPLAPEHKPQ</sequence>
<name>A0ABP7DM46_9GAMM</name>
<keyword evidence="3" id="KW-1185">Reference proteome</keyword>
<feature type="signal peptide" evidence="1">
    <location>
        <begin position="1"/>
        <end position="18"/>
    </location>
</feature>
<gene>
    <name evidence="2" type="ORF">GCM10022421_11720</name>
</gene>
<evidence type="ECO:0000313" key="2">
    <source>
        <dbReference type="EMBL" id="GAA3706318.1"/>
    </source>
</evidence>
<organism evidence="2 3">
    <name type="scientific">Oceanisphaera sediminis</name>
    <dbReference type="NCBI Taxonomy" id="981381"/>
    <lineage>
        <taxon>Bacteria</taxon>
        <taxon>Pseudomonadati</taxon>
        <taxon>Pseudomonadota</taxon>
        <taxon>Gammaproteobacteria</taxon>
        <taxon>Aeromonadales</taxon>
        <taxon>Aeromonadaceae</taxon>
        <taxon>Oceanisphaera</taxon>
    </lineage>
</organism>
<proteinExistence type="predicted"/>
<keyword evidence="1" id="KW-0732">Signal</keyword>
<dbReference type="EMBL" id="BAABDS010000014">
    <property type="protein sequence ID" value="GAA3706318.1"/>
    <property type="molecule type" value="Genomic_DNA"/>
</dbReference>
<evidence type="ECO:0008006" key="4">
    <source>
        <dbReference type="Google" id="ProtNLM"/>
    </source>
</evidence>
<dbReference type="Pfam" id="PF07383">
    <property type="entry name" value="DUF1496"/>
    <property type="match status" value="1"/>
</dbReference>